<dbReference type="EMBL" id="MCSW01000197">
    <property type="protein sequence ID" value="PMF18954.1"/>
    <property type="molecule type" value="Genomic_DNA"/>
</dbReference>
<comment type="caution">
    <text evidence="1">The sequence shown here is derived from an EMBL/GenBank/DDBJ whole genome shotgun (WGS) entry which is preliminary data.</text>
</comment>
<dbReference type="AlphaFoldDB" id="A0A2N7CB60"/>
<sequence>MLLLITPLSTKTSALPLLSGEDKNIFYSNVKFVKNIKCPALKPTMADEARCDFEFGQNISHLE</sequence>
<accession>A0A2N7CB60</accession>
<organism evidence="1 2">
    <name type="scientific">Vibrio splendidus</name>
    <dbReference type="NCBI Taxonomy" id="29497"/>
    <lineage>
        <taxon>Bacteria</taxon>
        <taxon>Pseudomonadati</taxon>
        <taxon>Pseudomonadota</taxon>
        <taxon>Gammaproteobacteria</taxon>
        <taxon>Vibrionales</taxon>
        <taxon>Vibrionaceae</taxon>
        <taxon>Vibrio</taxon>
    </lineage>
</organism>
<name>A0A2N7CB60_VIBSP</name>
<protein>
    <submittedName>
        <fullName evidence="1">Uncharacterized protein</fullName>
    </submittedName>
</protein>
<proteinExistence type="predicted"/>
<dbReference type="Proteomes" id="UP000235405">
    <property type="component" value="Unassembled WGS sequence"/>
</dbReference>
<evidence type="ECO:0000313" key="1">
    <source>
        <dbReference type="EMBL" id="PMF18954.1"/>
    </source>
</evidence>
<evidence type="ECO:0000313" key="2">
    <source>
        <dbReference type="Proteomes" id="UP000235405"/>
    </source>
</evidence>
<gene>
    <name evidence="1" type="ORF">BCV19_14615</name>
</gene>
<reference evidence="2" key="1">
    <citation type="submission" date="2016-07" db="EMBL/GenBank/DDBJ databases">
        <title>Nontailed viruses are major unrecognized killers of bacteria in the ocean.</title>
        <authorList>
            <person name="Kauffman K."/>
            <person name="Hussain F."/>
            <person name="Yang J."/>
            <person name="Arevalo P."/>
            <person name="Brown J."/>
            <person name="Cutler M."/>
            <person name="Kelly L."/>
            <person name="Polz M.F."/>
        </authorList>
    </citation>
    <scope>NUCLEOTIDE SEQUENCE [LARGE SCALE GENOMIC DNA]</scope>
    <source>
        <strain evidence="2">10N.286.54.F3</strain>
    </source>
</reference>